<evidence type="ECO:0000313" key="3">
    <source>
        <dbReference type="Proteomes" id="UP001165653"/>
    </source>
</evidence>
<dbReference type="RefSeq" id="WP_264511411.1">
    <property type="nucleotide sequence ID" value="NZ_JAPDDR010000002.1"/>
</dbReference>
<dbReference type="EMBL" id="JAPDDR010000002">
    <property type="protein sequence ID" value="MCW1912720.1"/>
    <property type="molecule type" value="Genomic_DNA"/>
</dbReference>
<sequence>MRWTLTFLLPCLLATASAKEQPLAACPDKAIEAVYRISNDGGEAEEIIFKVKSTGKKIASFPSGGFGTEVPELLWSSDGRLAAVSIRTTRNTRNLMVFHVTADEAKQVQLQDFTQNIYGRLGILRGTGSSSNKPLRWLAADRLLISAWGALENEDWYDYEVELTVIQDAGNRVGWLEKITDVKKEKEE</sequence>
<feature type="chain" id="PRO_5046821702" evidence="1">
    <location>
        <begin position="19"/>
        <end position="188"/>
    </location>
</feature>
<reference evidence="2" key="1">
    <citation type="submission" date="2022-10" db="EMBL/GenBank/DDBJ databases">
        <title>Luteolibacter sp. GHJ8, whole genome shotgun sequencing project.</title>
        <authorList>
            <person name="Zhao G."/>
            <person name="Shen L."/>
        </authorList>
    </citation>
    <scope>NUCLEOTIDE SEQUENCE</scope>
    <source>
        <strain evidence="2">GHJ8</strain>
    </source>
</reference>
<protein>
    <submittedName>
        <fullName evidence="2">Uncharacterized protein</fullName>
    </submittedName>
</protein>
<comment type="caution">
    <text evidence="2">The sequence shown here is derived from an EMBL/GenBank/DDBJ whole genome shotgun (WGS) entry which is preliminary data.</text>
</comment>
<name>A0ABT3FYR3_9BACT</name>
<evidence type="ECO:0000256" key="1">
    <source>
        <dbReference type="SAM" id="SignalP"/>
    </source>
</evidence>
<feature type="signal peptide" evidence="1">
    <location>
        <begin position="1"/>
        <end position="18"/>
    </location>
</feature>
<evidence type="ECO:0000313" key="2">
    <source>
        <dbReference type="EMBL" id="MCW1912720.1"/>
    </source>
</evidence>
<gene>
    <name evidence="2" type="ORF">OJ996_03990</name>
</gene>
<organism evidence="2 3">
    <name type="scientific">Luteolibacter rhizosphaerae</name>
    <dbReference type="NCBI Taxonomy" id="2989719"/>
    <lineage>
        <taxon>Bacteria</taxon>
        <taxon>Pseudomonadati</taxon>
        <taxon>Verrucomicrobiota</taxon>
        <taxon>Verrucomicrobiia</taxon>
        <taxon>Verrucomicrobiales</taxon>
        <taxon>Verrucomicrobiaceae</taxon>
        <taxon>Luteolibacter</taxon>
    </lineage>
</organism>
<dbReference type="Proteomes" id="UP001165653">
    <property type="component" value="Unassembled WGS sequence"/>
</dbReference>
<keyword evidence="1" id="KW-0732">Signal</keyword>
<accession>A0ABT3FYR3</accession>
<keyword evidence="3" id="KW-1185">Reference proteome</keyword>
<proteinExistence type="predicted"/>